<dbReference type="GO" id="GO:0043130">
    <property type="term" value="F:ubiquitin binding"/>
    <property type="evidence" value="ECO:0007669"/>
    <property type="project" value="InterPro"/>
</dbReference>
<dbReference type="InterPro" id="IPR052586">
    <property type="entry name" value="ASCC2"/>
</dbReference>
<proteinExistence type="predicted"/>
<feature type="domain" description="CUE" evidence="2">
    <location>
        <begin position="254"/>
        <end position="297"/>
    </location>
</feature>
<evidence type="ECO:0000313" key="3">
    <source>
        <dbReference type="EMBL" id="JAE18199.1"/>
    </source>
</evidence>
<dbReference type="Pfam" id="PF02845">
    <property type="entry name" value="CUE"/>
    <property type="match status" value="1"/>
</dbReference>
<dbReference type="PANTHER" id="PTHR21494">
    <property type="entry name" value="ACTIVATING SIGNAL COINTEGRATOR 1 COMPLEX SUBUNIT 2 ASC-1 COMPLEX SUBUNIT P100"/>
    <property type="match status" value="1"/>
</dbReference>
<dbReference type="AlphaFoldDB" id="A0A0A9G420"/>
<sequence>MHDRCMTSLQVLASPGSNANGYDKLQKDFLEVLDFINDAIATLDSFFGAYQPAALLFCANFEMSYGVEELPNALSRLYDSLLPSLLQGFKVMSKSQSNREASSDSTLSDVALGIKMLSKRTVRFGWRLLHYCYLNDQLREHDTQVSTKMFPAKVEDPMIRGDILVQTLKDMNRETTNTSQVNHGNTFLRALENEFQLMSQIGNIRNKGWIYMNDEQFQFISRLCGSTHSWNSVPDLPVSSHGGELQQKDEETAIIESKISQIRDLFPDYGNGFLAACLEAYNLNSEEVIQRILEGTLHQDLLALDISSEEMPQKKLAPTAVKDKGKGILVETAPQTTKKPHKVAEMRYVVEDGQSFSVSSVSQGPSSISSASQVPSSISLASQGPSSSVSPVPPGRFTRKANDDFPDPATLDSKKCQKCRSICCP</sequence>
<reference evidence="3" key="1">
    <citation type="submission" date="2014-09" db="EMBL/GenBank/DDBJ databases">
        <authorList>
            <person name="Magalhaes I.L.F."/>
            <person name="Oliveira U."/>
            <person name="Santos F.R."/>
            <person name="Vidigal T.H.D.A."/>
            <person name="Brescovit A.D."/>
            <person name="Santos A.J."/>
        </authorList>
    </citation>
    <scope>NUCLEOTIDE SEQUENCE</scope>
    <source>
        <tissue evidence="3">Shoot tissue taken approximately 20 cm above the soil surface</tissue>
    </source>
</reference>
<evidence type="ECO:0000259" key="2">
    <source>
        <dbReference type="PROSITE" id="PS51140"/>
    </source>
</evidence>
<dbReference type="Gene3D" id="1.10.8.10">
    <property type="entry name" value="DNA helicase RuvA subunit, C-terminal domain"/>
    <property type="match status" value="1"/>
</dbReference>
<feature type="region of interest" description="Disordered" evidence="1">
    <location>
        <begin position="361"/>
        <end position="412"/>
    </location>
</feature>
<reference evidence="3" key="2">
    <citation type="journal article" date="2015" name="Data Brief">
        <title>Shoot transcriptome of the giant reed, Arundo donax.</title>
        <authorList>
            <person name="Barrero R.A."/>
            <person name="Guerrero F.D."/>
            <person name="Moolhuijzen P."/>
            <person name="Goolsby J.A."/>
            <person name="Tidwell J."/>
            <person name="Bellgard S.E."/>
            <person name="Bellgard M.I."/>
        </authorList>
    </citation>
    <scope>NUCLEOTIDE SEQUENCE</scope>
    <source>
        <tissue evidence="3">Shoot tissue taken approximately 20 cm above the soil surface</tissue>
    </source>
</reference>
<evidence type="ECO:0000256" key="1">
    <source>
        <dbReference type="SAM" id="MobiDB-lite"/>
    </source>
</evidence>
<dbReference type="PANTHER" id="PTHR21494:SF0">
    <property type="entry name" value="ACTIVATING SIGNAL COINTEGRATOR 1 COMPLEX SUBUNIT 2"/>
    <property type="match status" value="1"/>
</dbReference>
<dbReference type="InterPro" id="IPR009060">
    <property type="entry name" value="UBA-like_sf"/>
</dbReference>
<name>A0A0A9G420_ARUDO</name>
<dbReference type="CDD" id="cd14364">
    <property type="entry name" value="CUE_ASCC2"/>
    <property type="match status" value="1"/>
</dbReference>
<organism evidence="3">
    <name type="scientific">Arundo donax</name>
    <name type="common">Giant reed</name>
    <name type="synonym">Donax arundinaceus</name>
    <dbReference type="NCBI Taxonomy" id="35708"/>
    <lineage>
        <taxon>Eukaryota</taxon>
        <taxon>Viridiplantae</taxon>
        <taxon>Streptophyta</taxon>
        <taxon>Embryophyta</taxon>
        <taxon>Tracheophyta</taxon>
        <taxon>Spermatophyta</taxon>
        <taxon>Magnoliopsida</taxon>
        <taxon>Liliopsida</taxon>
        <taxon>Poales</taxon>
        <taxon>Poaceae</taxon>
        <taxon>PACMAD clade</taxon>
        <taxon>Arundinoideae</taxon>
        <taxon>Arundineae</taxon>
        <taxon>Arundo</taxon>
    </lineage>
</organism>
<dbReference type="SUPFAM" id="SSF46934">
    <property type="entry name" value="UBA-like"/>
    <property type="match status" value="1"/>
</dbReference>
<dbReference type="SMART" id="SM00546">
    <property type="entry name" value="CUE"/>
    <property type="match status" value="1"/>
</dbReference>
<dbReference type="InterPro" id="IPR003892">
    <property type="entry name" value="CUE"/>
</dbReference>
<accession>A0A0A9G420</accession>
<feature type="compositionally biased region" description="Low complexity" evidence="1">
    <location>
        <begin position="361"/>
        <end position="390"/>
    </location>
</feature>
<protein>
    <recommendedName>
        <fullName evidence="2">CUE domain-containing protein</fullName>
    </recommendedName>
</protein>
<dbReference type="InterPro" id="IPR041800">
    <property type="entry name" value="ASCC2_CUE"/>
</dbReference>
<dbReference type="PROSITE" id="PS51140">
    <property type="entry name" value="CUE"/>
    <property type="match status" value="1"/>
</dbReference>
<dbReference type="EMBL" id="GBRH01179697">
    <property type="protein sequence ID" value="JAE18199.1"/>
    <property type="molecule type" value="Transcribed_RNA"/>
</dbReference>